<dbReference type="FunFam" id="1.10.10.10:FF:000479">
    <property type="entry name" value="Predicted protein"/>
    <property type="match status" value="1"/>
</dbReference>
<evidence type="ECO:0000256" key="2">
    <source>
        <dbReference type="ARBA" id="ARBA00023125"/>
    </source>
</evidence>
<name>A0A7R9WEX2_9STRA</name>
<dbReference type="SMART" id="SM00415">
    <property type="entry name" value="HSF"/>
    <property type="match status" value="1"/>
</dbReference>
<dbReference type="AlphaFoldDB" id="A0A7R9WEX2"/>
<dbReference type="InterPro" id="IPR000232">
    <property type="entry name" value="HSF_DNA-bd"/>
</dbReference>
<dbReference type="EMBL" id="HBED01039655">
    <property type="protein sequence ID" value="CAD8321517.1"/>
    <property type="molecule type" value="Transcribed_RNA"/>
</dbReference>
<evidence type="ECO:0000256" key="1">
    <source>
        <dbReference type="ARBA" id="ARBA00004123"/>
    </source>
</evidence>
<protein>
    <recommendedName>
        <fullName evidence="6">HSF-type DNA-binding domain-containing protein</fullName>
    </recommendedName>
</protein>
<dbReference type="SUPFAM" id="SSF46785">
    <property type="entry name" value="Winged helix' DNA-binding domain"/>
    <property type="match status" value="1"/>
</dbReference>
<evidence type="ECO:0000256" key="5">
    <source>
        <dbReference type="SAM" id="MobiDB-lite"/>
    </source>
</evidence>
<dbReference type="GO" id="GO:0003700">
    <property type="term" value="F:DNA-binding transcription factor activity"/>
    <property type="evidence" value="ECO:0007669"/>
    <property type="project" value="InterPro"/>
</dbReference>
<dbReference type="InterPro" id="IPR036388">
    <property type="entry name" value="WH-like_DNA-bd_sf"/>
</dbReference>
<feature type="domain" description="HSF-type DNA-binding" evidence="6">
    <location>
        <begin position="468"/>
        <end position="569"/>
    </location>
</feature>
<comment type="similarity">
    <text evidence="4">Belongs to the HSF family.</text>
</comment>
<dbReference type="PANTHER" id="PTHR10015:SF206">
    <property type="entry name" value="HSF-TYPE DNA-BINDING DOMAIN-CONTAINING PROTEIN"/>
    <property type="match status" value="1"/>
</dbReference>
<evidence type="ECO:0000256" key="3">
    <source>
        <dbReference type="ARBA" id="ARBA00023242"/>
    </source>
</evidence>
<evidence type="ECO:0000259" key="6">
    <source>
        <dbReference type="SMART" id="SM00415"/>
    </source>
</evidence>
<dbReference type="Gene3D" id="1.10.10.10">
    <property type="entry name" value="Winged helix-like DNA-binding domain superfamily/Winged helix DNA-binding domain"/>
    <property type="match status" value="1"/>
</dbReference>
<keyword evidence="3" id="KW-0539">Nucleus</keyword>
<organism evidence="7">
    <name type="scientific">Pseudictyota dubia</name>
    <dbReference type="NCBI Taxonomy" id="2749911"/>
    <lineage>
        <taxon>Eukaryota</taxon>
        <taxon>Sar</taxon>
        <taxon>Stramenopiles</taxon>
        <taxon>Ochrophyta</taxon>
        <taxon>Bacillariophyta</taxon>
        <taxon>Mediophyceae</taxon>
        <taxon>Biddulphiophycidae</taxon>
        <taxon>Eupodiscales</taxon>
        <taxon>Odontellaceae</taxon>
        <taxon>Pseudictyota</taxon>
    </lineage>
</organism>
<comment type="subcellular location">
    <subcellularLocation>
        <location evidence="1">Nucleus</location>
    </subcellularLocation>
</comment>
<feature type="region of interest" description="Disordered" evidence="5">
    <location>
        <begin position="33"/>
        <end position="71"/>
    </location>
</feature>
<dbReference type="GO" id="GO:0043565">
    <property type="term" value="F:sequence-specific DNA binding"/>
    <property type="evidence" value="ECO:0007669"/>
    <property type="project" value="InterPro"/>
</dbReference>
<feature type="region of interest" description="Disordered" evidence="5">
    <location>
        <begin position="399"/>
        <end position="430"/>
    </location>
</feature>
<proteinExistence type="inferred from homology"/>
<evidence type="ECO:0000313" key="7">
    <source>
        <dbReference type="EMBL" id="CAD8321517.1"/>
    </source>
</evidence>
<reference evidence="7" key="1">
    <citation type="submission" date="2021-01" db="EMBL/GenBank/DDBJ databases">
        <authorList>
            <person name="Corre E."/>
            <person name="Pelletier E."/>
            <person name="Niang G."/>
            <person name="Scheremetjew M."/>
            <person name="Finn R."/>
            <person name="Kale V."/>
            <person name="Holt S."/>
            <person name="Cochrane G."/>
            <person name="Meng A."/>
            <person name="Brown T."/>
            <person name="Cohen L."/>
        </authorList>
    </citation>
    <scope>NUCLEOTIDE SEQUENCE</scope>
    <source>
        <strain evidence="7">CCMP147</strain>
    </source>
</reference>
<accession>A0A7R9WEX2</accession>
<dbReference type="Pfam" id="PF00447">
    <property type="entry name" value="HSF_DNA-bind"/>
    <property type="match status" value="1"/>
</dbReference>
<gene>
    <name evidence="7" type="ORF">TDUB1175_LOCUS19933</name>
</gene>
<dbReference type="GO" id="GO:0005634">
    <property type="term" value="C:nucleus"/>
    <property type="evidence" value="ECO:0007669"/>
    <property type="project" value="UniProtKB-SubCell"/>
</dbReference>
<keyword evidence="2" id="KW-0238">DNA-binding</keyword>
<dbReference type="InterPro" id="IPR036390">
    <property type="entry name" value="WH_DNA-bd_sf"/>
</dbReference>
<dbReference type="PANTHER" id="PTHR10015">
    <property type="entry name" value="HEAT SHOCK TRANSCRIPTION FACTOR"/>
    <property type="match status" value="1"/>
</dbReference>
<evidence type="ECO:0000256" key="4">
    <source>
        <dbReference type="RuleBase" id="RU004020"/>
    </source>
</evidence>
<feature type="compositionally biased region" description="Polar residues" evidence="5">
    <location>
        <begin position="410"/>
        <end position="430"/>
    </location>
</feature>
<sequence>MRSAVRGPLPGPLREGYLFQPTKFASGDVVHSETKSDCASSRHAPATSVTKGSDETYAMKAPNHNHSPETIPAEDLHQVNQDESTLQAAHQIASSKEELSESISPLFSRLGMGVAPSSSKFDGCNSSSMYDDAATDAAVLAVRDALGKIPTSLKGLADFGSIGNLVARIRLGVPQISKETGFVEDQHPYPTPTIEDESKDRAAEKAMENSQLLSLRKVDLTVIERSIAPFARLQRPIRVSLGGLSDLNDFQEGNVCVIAAVTVGHPRERSPQSLYEKDTLLSPILQQASHPSGISSEGLYPSINAPLTTLFDAATHKVPLSPQVSSFFSQGHPFVEGSSSQFDMAQSSSSIEHLLNKPAQRIEPHSMGTVVEDTDQKKSAPQLPQWAEVFPMLPAQQNLQEQVSKKRPQEQVSSLQKRQKVSSSNQGAYVQDTHTSIRQKHPEYHDHIDEVPTKPELAQFGELIRSLKLLPFPLRLHRLLDEHQSSSTCGHSGAFGWLSHGRAFRVYDVPSFVSEVLPEHFRLTKYCSFLRQLNLYGFRRIGTGPDRGSYYHELFLRGMPVLASRMRRTRVNGNGTRRAADPDTEPDFYVMPPVPRALPMKVDDDEEDEATTEMKERLGEVSTVLQAEAPRHFIHAGTGEASDAMSQVKSESEYRTIASSLINL</sequence>